<evidence type="ECO:0000256" key="1">
    <source>
        <dbReference type="SAM" id="MobiDB-lite"/>
    </source>
</evidence>
<reference evidence="3" key="1">
    <citation type="submission" date="2020-05" db="EMBL/GenBank/DDBJ databases">
        <title>WGS assembly of Panicum virgatum.</title>
        <authorList>
            <person name="Lovell J.T."/>
            <person name="Jenkins J."/>
            <person name="Shu S."/>
            <person name="Juenger T.E."/>
            <person name="Schmutz J."/>
        </authorList>
    </citation>
    <scope>NUCLEOTIDE SEQUENCE</scope>
    <source>
        <strain evidence="3">AP13</strain>
    </source>
</reference>
<organism evidence="3 4">
    <name type="scientific">Panicum virgatum</name>
    <name type="common">Blackwell switchgrass</name>
    <dbReference type="NCBI Taxonomy" id="38727"/>
    <lineage>
        <taxon>Eukaryota</taxon>
        <taxon>Viridiplantae</taxon>
        <taxon>Streptophyta</taxon>
        <taxon>Embryophyta</taxon>
        <taxon>Tracheophyta</taxon>
        <taxon>Spermatophyta</taxon>
        <taxon>Magnoliopsida</taxon>
        <taxon>Liliopsida</taxon>
        <taxon>Poales</taxon>
        <taxon>Poaceae</taxon>
        <taxon>PACMAD clade</taxon>
        <taxon>Panicoideae</taxon>
        <taxon>Panicodae</taxon>
        <taxon>Paniceae</taxon>
        <taxon>Panicinae</taxon>
        <taxon>Panicum</taxon>
        <taxon>Panicum sect. Hiantes</taxon>
    </lineage>
</organism>
<dbReference type="PANTHER" id="PTHR46445:SF8">
    <property type="entry name" value="OS05G0581800 PROTEIN"/>
    <property type="match status" value="1"/>
</dbReference>
<gene>
    <name evidence="3" type="ORF">PVAP13_3NG179592</name>
</gene>
<dbReference type="Pfam" id="PF06972">
    <property type="entry name" value="GIP1_N"/>
    <property type="match status" value="1"/>
</dbReference>
<feature type="compositionally biased region" description="Polar residues" evidence="1">
    <location>
        <begin position="296"/>
        <end position="307"/>
    </location>
</feature>
<feature type="region of interest" description="Disordered" evidence="1">
    <location>
        <begin position="1"/>
        <end position="21"/>
    </location>
</feature>
<dbReference type="SUPFAM" id="SSF46934">
    <property type="entry name" value="UBA-like"/>
    <property type="match status" value="1"/>
</dbReference>
<dbReference type="PANTHER" id="PTHR46445">
    <property type="entry name" value="RNA POLYMERASE II DEGRADATION FACTOR-LIKE PROTEIN (DUF1296)"/>
    <property type="match status" value="1"/>
</dbReference>
<evidence type="ECO:0000313" key="4">
    <source>
        <dbReference type="Proteomes" id="UP000823388"/>
    </source>
</evidence>
<protein>
    <recommendedName>
        <fullName evidence="2">GBF-interacting protein 1 N-terminal domain-containing protein</fullName>
    </recommendedName>
</protein>
<dbReference type="AlphaFoldDB" id="A0A8T0U4P8"/>
<feature type="compositionally biased region" description="Polar residues" evidence="1">
    <location>
        <begin position="141"/>
        <end position="170"/>
    </location>
</feature>
<feature type="domain" description="GBF-interacting protein 1 N-terminal" evidence="2">
    <location>
        <begin position="25"/>
        <end position="84"/>
    </location>
</feature>
<keyword evidence="4" id="KW-1185">Reference proteome</keyword>
<comment type="caution">
    <text evidence="3">The sequence shown here is derived from an EMBL/GenBank/DDBJ whole genome shotgun (WGS) entry which is preliminary data.</text>
</comment>
<dbReference type="InterPro" id="IPR009060">
    <property type="entry name" value="UBA-like_sf"/>
</dbReference>
<proteinExistence type="predicted"/>
<name>A0A8T0U4P8_PANVG</name>
<dbReference type="InterPro" id="IPR009719">
    <property type="entry name" value="GIP1_N"/>
</dbReference>
<feature type="compositionally biased region" description="Gly residues" evidence="1">
    <location>
        <begin position="1"/>
        <end position="11"/>
    </location>
</feature>
<dbReference type="Proteomes" id="UP000823388">
    <property type="component" value="Chromosome 3N"/>
</dbReference>
<evidence type="ECO:0000259" key="2">
    <source>
        <dbReference type="Pfam" id="PF06972"/>
    </source>
</evidence>
<feature type="region of interest" description="Disordered" evidence="1">
    <location>
        <begin position="73"/>
        <end position="314"/>
    </location>
</feature>
<accession>A0A8T0U4P8</accession>
<evidence type="ECO:0000313" key="3">
    <source>
        <dbReference type="EMBL" id="KAG2617267.1"/>
    </source>
</evidence>
<sequence length="531" mass="56616">MRGGGRGGGGRQPYPAPDGADAAVIPAASRKMVQSLKGILADRSEGEIYATLCDCGMDPDIAVERLISQDTFHEVRRKRDKKKETKASQESRPRSFQKPMYRGYKAGSDRSGRDSMGVFKGPIKKDPELHAPLDSSALDVKTSNPTEAISATGNVAQADAKNTQPPSQVQHGWGGIPGRPSMAEIVKMGRPQAKVGSRSVASSTGMPVVGDSVISNTPPKEYNKTDAPEVGHGTADKLPNGAVEVYSAPKDASSVDMLPPADGADVAAPSNVEDSSIPDVNEDGIEKDANLEEGNTESLTMSGQFSASGKDKSEYTEVATYQDSVEKTDDYLPFEHSQNLNDDMSATTKQLDQLTLHEGPKSSDDNPAVIIPDHLQVSNAYCAHLTFGSFVSGTLDASVATKPLEGHGEAATVPDEHSINQPDVIMHEDESKATATPAANEYVASTTNSNMENLDVTSLQQSEVTRANFLDVPNTIEYTLSSTSDFATSSAAEQDSAPHSYLQENRQFQNVSPLSNFMVCTHVSLVLTPLI</sequence>
<dbReference type="EMBL" id="CM029042">
    <property type="protein sequence ID" value="KAG2617267.1"/>
    <property type="molecule type" value="Genomic_DNA"/>
</dbReference>
<feature type="compositionally biased region" description="Basic and acidic residues" evidence="1">
    <location>
        <begin position="82"/>
        <end position="93"/>
    </location>
</feature>